<keyword evidence="2" id="KW-1185">Reference proteome</keyword>
<organism evidence="1 2">
    <name type="scientific">Shewanella zhuhaiensis</name>
    <dbReference type="NCBI Taxonomy" id="2919576"/>
    <lineage>
        <taxon>Bacteria</taxon>
        <taxon>Pseudomonadati</taxon>
        <taxon>Pseudomonadota</taxon>
        <taxon>Gammaproteobacteria</taxon>
        <taxon>Alteromonadales</taxon>
        <taxon>Shewanellaceae</taxon>
        <taxon>Shewanella</taxon>
    </lineage>
</organism>
<proteinExistence type="predicted"/>
<comment type="caution">
    <text evidence="1">The sequence shown here is derived from an EMBL/GenBank/DDBJ whole genome shotgun (WGS) entry which is preliminary data.</text>
</comment>
<gene>
    <name evidence="1" type="ORF">MJ923_04295</name>
</gene>
<dbReference type="AlphaFoldDB" id="A0AAJ1EZP7"/>
<evidence type="ECO:0000313" key="1">
    <source>
        <dbReference type="EMBL" id="MCH4293523.1"/>
    </source>
</evidence>
<sequence length="125" mass="14229">MKSSLRKSGTDFEFQYKFGCENVNGILTSAELIDGNLVVSTELKPTSSNQRDDMSMLLRHIESVTDIVVHEAQIKKNLLNYCRNNKDKFFKKQLKIKFSSSVAHTFNVEFRSVDSEGVGFSIENK</sequence>
<protein>
    <submittedName>
        <fullName evidence="1">Uncharacterized protein</fullName>
    </submittedName>
</protein>
<accession>A0AAJ1EZP7</accession>
<dbReference type="EMBL" id="JAKUDL010000001">
    <property type="protein sequence ID" value="MCH4293523.1"/>
    <property type="molecule type" value="Genomic_DNA"/>
</dbReference>
<dbReference type="Proteomes" id="UP001297581">
    <property type="component" value="Unassembled WGS sequence"/>
</dbReference>
<dbReference type="RefSeq" id="WP_240590037.1">
    <property type="nucleotide sequence ID" value="NZ_JAKUDL010000001.1"/>
</dbReference>
<evidence type="ECO:0000313" key="2">
    <source>
        <dbReference type="Proteomes" id="UP001297581"/>
    </source>
</evidence>
<reference evidence="1 2" key="1">
    <citation type="submission" date="2022-02" db="EMBL/GenBank/DDBJ databases">
        <title>The genome sequence of Shewanella sp. 3B26.</title>
        <authorList>
            <person name="Du J."/>
        </authorList>
    </citation>
    <scope>NUCLEOTIDE SEQUENCE [LARGE SCALE GENOMIC DNA]</scope>
    <source>
        <strain evidence="1 2">3B26</strain>
    </source>
</reference>
<name>A0AAJ1EZP7_9GAMM</name>